<evidence type="ECO:0000313" key="2">
    <source>
        <dbReference type="WBParaSite" id="RSKR_0000613900.1"/>
    </source>
</evidence>
<protein>
    <submittedName>
        <fullName evidence="2">Peptidase_M14 domain-containing protein</fullName>
    </submittedName>
</protein>
<dbReference type="Proteomes" id="UP000095286">
    <property type="component" value="Unplaced"/>
</dbReference>
<organism evidence="1 2">
    <name type="scientific">Rhabditophanes sp. KR3021</name>
    <dbReference type="NCBI Taxonomy" id="114890"/>
    <lineage>
        <taxon>Eukaryota</taxon>
        <taxon>Metazoa</taxon>
        <taxon>Ecdysozoa</taxon>
        <taxon>Nematoda</taxon>
        <taxon>Chromadorea</taxon>
        <taxon>Rhabditida</taxon>
        <taxon>Tylenchina</taxon>
        <taxon>Panagrolaimomorpha</taxon>
        <taxon>Strongyloidoidea</taxon>
        <taxon>Alloionematidae</taxon>
        <taxon>Rhabditophanes</taxon>
    </lineage>
</organism>
<reference evidence="2" key="1">
    <citation type="submission" date="2016-11" db="UniProtKB">
        <authorList>
            <consortium name="WormBaseParasite"/>
        </authorList>
    </citation>
    <scope>IDENTIFICATION</scope>
    <source>
        <strain evidence="2">KR3021</strain>
    </source>
</reference>
<accession>A0AC35U014</accession>
<name>A0AC35U014_9BILA</name>
<evidence type="ECO:0000313" key="1">
    <source>
        <dbReference type="Proteomes" id="UP000095286"/>
    </source>
</evidence>
<proteinExistence type="predicted"/>
<sequence>MLLLPYILASLLCISPILSAKLGSTKSDVNLSKYNKYPDIERYLKWINSSYDSVTLHRIGQTYENRSIYALVIDLKNDASLESTTNNPKQDYLVISGMHAREYVPITSTLLIIDRLINDEKLDSKERELLLKYRFHFISVANPDGYAYTTDVDRYFRKNRSPENCILKANETKCCRGVDLNRNFGYDFDAKSDSNACSHSFVGFRADSEPETQAIEKYASKIRPYIAVDVHSYGRFLLYPYAYHGFKLPPKMYYLRDKANEIADFIKKKYNVQYKVGTVEDIVGYGANGSALDYFYGQLGAKYSFAFEITNDGFQPDIKVIPNAAKELFDMLALI</sequence>
<dbReference type="WBParaSite" id="RSKR_0000613900.1">
    <property type="protein sequence ID" value="RSKR_0000613900.1"/>
    <property type="gene ID" value="RSKR_0000613900"/>
</dbReference>